<evidence type="ECO:0000256" key="1">
    <source>
        <dbReference type="SAM" id="Coils"/>
    </source>
</evidence>
<dbReference type="OrthoDB" id="6105938at2759"/>
<accession>A0A0S4IR42</accession>
<evidence type="ECO:0000313" key="4">
    <source>
        <dbReference type="Proteomes" id="UP000051952"/>
    </source>
</evidence>
<feature type="region of interest" description="Disordered" evidence="2">
    <location>
        <begin position="32"/>
        <end position="65"/>
    </location>
</feature>
<dbReference type="EMBL" id="CYKH01000292">
    <property type="protein sequence ID" value="CUF30225.1"/>
    <property type="molecule type" value="Genomic_DNA"/>
</dbReference>
<organism evidence="3 4">
    <name type="scientific">Bodo saltans</name>
    <name type="common">Flagellated protozoan</name>
    <dbReference type="NCBI Taxonomy" id="75058"/>
    <lineage>
        <taxon>Eukaryota</taxon>
        <taxon>Discoba</taxon>
        <taxon>Euglenozoa</taxon>
        <taxon>Kinetoplastea</taxon>
        <taxon>Metakinetoplastina</taxon>
        <taxon>Eubodonida</taxon>
        <taxon>Bodonidae</taxon>
        <taxon>Bodo</taxon>
    </lineage>
</organism>
<feature type="coiled-coil region" evidence="1">
    <location>
        <begin position="311"/>
        <end position="370"/>
    </location>
</feature>
<dbReference type="VEuPathDB" id="TriTrypDB:BSAL_61170"/>
<protein>
    <submittedName>
        <fullName evidence="3">Uncharacterized protein</fullName>
    </submittedName>
</protein>
<evidence type="ECO:0000313" key="3">
    <source>
        <dbReference type="EMBL" id="CUF30225.1"/>
    </source>
</evidence>
<evidence type="ECO:0000256" key="2">
    <source>
        <dbReference type="SAM" id="MobiDB-lite"/>
    </source>
</evidence>
<sequence>MIRSTRDLLTRKGSIELPPVATANKVSERAQSILKQLDATPSPPPSALPVAAPRRKSQQDDDGVDDLRRRVESQKAELDNRTDSVNAIQRNFQRLSEMYSSDRQKLVNAESEIVRLLDELSTLRAEKKLFSALQTEFSALRSEHEGAVATIAAERSQNEIRTKKLEELLRVAERETKMLSASLNKAAKESQLQTEDHRRIEASLQTAENNLNSLLLCGMEFQKKIVDVALSDELRSEALKSVGCGIAFVSTLDADPRETVSLRLEIINKALENCSRDCFGALEQAVLSNLRHAKSEVAHFADENEKSRILRAETQHKFDDLKRQLDSAEKRVSDLTDAKRQLKGEHSSIINELDALRNSLQERNANSNVQTNELQTLLDRVTSDRDALKR</sequence>
<keyword evidence="1" id="KW-0175">Coiled coil</keyword>
<dbReference type="Proteomes" id="UP000051952">
    <property type="component" value="Unassembled WGS sequence"/>
</dbReference>
<reference evidence="4" key="1">
    <citation type="submission" date="2015-09" db="EMBL/GenBank/DDBJ databases">
        <authorList>
            <consortium name="Pathogen Informatics"/>
        </authorList>
    </citation>
    <scope>NUCLEOTIDE SEQUENCE [LARGE SCALE GENOMIC DNA]</scope>
    <source>
        <strain evidence="4">Lake Konstanz</strain>
    </source>
</reference>
<keyword evidence="4" id="KW-1185">Reference proteome</keyword>
<dbReference type="AlphaFoldDB" id="A0A0S4IR42"/>
<feature type="coiled-coil region" evidence="1">
    <location>
        <begin position="155"/>
        <end position="189"/>
    </location>
</feature>
<name>A0A0S4IR42_BODSA</name>
<feature type="non-terminal residue" evidence="3">
    <location>
        <position position="390"/>
    </location>
</feature>
<proteinExistence type="predicted"/>
<gene>
    <name evidence="3" type="ORF">BSAL_61170</name>
</gene>